<evidence type="ECO:0000313" key="2">
    <source>
        <dbReference type="EMBL" id="CAK9078868.1"/>
    </source>
</evidence>
<sequence>MCGKTLCWNRSLSLTASLTRSRLRPTASTIGGLLTAFERGGYWVAALSKLSLTREQPAWLYGAKGGEVSVTWNAGVAACASSAAWEWAAKLVRGEPWRGVSTKAVGTAGYNAAMAACGNWVVAMELLRQLLRSGGRPRLPGRHCECMHDNRCLRHWPGLVRLPSTHCRRIIFCGISAAGAEGAWEVSMTLMSEAALALVEFDVAVYNAALSVLAGNDRWQATLQLRQRLQAAGLKETAGTVNPVAVAAGRGSSWASAVTALEEEHCQDAAALGAAITASAQGSQWIRCLHLLSLPMLQSESALATYNALITVLGEQALHDKTMQLLGEAVKLTLRPSIVTFNAAMDVTSASGWLGAVALLEALRSQTLESDAFTYYYAIGACEGSSAAAPFGRSLVAEALPILESRAAQLFGSRLIILDQIRALDFFTSALEEAYRSAIQPVVARLRLLCAQKTRTNPAATRLMDNVLANFFGLEGSLTQETLQLISNVSEADRTWVDRGRCFARHSLQGSNAIFRCNCRDKIRAQRRL</sequence>
<reference evidence="2 3" key="1">
    <citation type="submission" date="2024-02" db="EMBL/GenBank/DDBJ databases">
        <authorList>
            <person name="Chen Y."/>
            <person name="Shah S."/>
            <person name="Dougan E. K."/>
            <person name="Thang M."/>
            <person name="Chan C."/>
        </authorList>
    </citation>
    <scope>NUCLEOTIDE SEQUENCE [LARGE SCALE GENOMIC DNA]</scope>
</reference>
<protein>
    <submittedName>
        <fullName evidence="2">Pentatricopeptide repeat-containing protein At5g02860</fullName>
    </submittedName>
</protein>
<keyword evidence="3" id="KW-1185">Reference proteome</keyword>
<keyword evidence="1" id="KW-0677">Repeat</keyword>
<name>A0ABP0PS54_9DINO</name>
<evidence type="ECO:0000313" key="3">
    <source>
        <dbReference type="Proteomes" id="UP001642464"/>
    </source>
</evidence>
<proteinExistence type="predicted"/>
<accession>A0ABP0PS54</accession>
<organism evidence="2 3">
    <name type="scientific">Durusdinium trenchii</name>
    <dbReference type="NCBI Taxonomy" id="1381693"/>
    <lineage>
        <taxon>Eukaryota</taxon>
        <taxon>Sar</taxon>
        <taxon>Alveolata</taxon>
        <taxon>Dinophyceae</taxon>
        <taxon>Suessiales</taxon>
        <taxon>Symbiodiniaceae</taxon>
        <taxon>Durusdinium</taxon>
    </lineage>
</organism>
<dbReference type="PANTHER" id="PTHR47447">
    <property type="entry name" value="OS03G0856100 PROTEIN"/>
    <property type="match status" value="1"/>
</dbReference>
<dbReference type="Proteomes" id="UP001642464">
    <property type="component" value="Unassembled WGS sequence"/>
</dbReference>
<evidence type="ECO:0000256" key="1">
    <source>
        <dbReference type="ARBA" id="ARBA00022737"/>
    </source>
</evidence>
<gene>
    <name evidence="2" type="ORF">SCF082_LOCUS37652</name>
</gene>
<dbReference type="Gene3D" id="1.25.40.10">
    <property type="entry name" value="Tetratricopeptide repeat domain"/>
    <property type="match status" value="2"/>
</dbReference>
<dbReference type="EMBL" id="CAXAMM010038551">
    <property type="protein sequence ID" value="CAK9078868.1"/>
    <property type="molecule type" value="Genomic_DNA"/>
</dbReference>
<dbReference type="InterPro" id="IPR011990">
    <property type="entry name" value="TPR-like_helical_dom_sf"/>
</dbReference>
<dbReference type="PANTHER" id="PTHR47447:SF17">
    <property type="entry name" value="OS12G0638900 PROTEIN"/>
    <property type="match status" value="1"/>
</dbReference>
<comment type="caution">
    <text evidence="2">The sequence shown here is derived from an EMBL/GenBank/DDBJ whole genome shotgun (WGS) entry which is preliminary data.</text>
</comment>